<evidence type="ECO:0000313" key="3">
    <source>
        <dbReference type="EMBL" id="AFB82788.1"/>
    </source>
</evidence>
<reference evidence="3" key="1">
    <citation type="journal article" date="2012" name="J. Antimicrob. Chemother.">
        <title>Complete sequencing of an IncH plasmid carrying the blaNDM-1, blaCTX-M-15 and qnrB1 genes.</title>
        <authorList>
            <person name="Villa L."/>
            <person name="Poirel L."/>
            <person name="Nordmann P."/>
            <person name="Carta C."/>
            <person name="Carattoli A."/>
        </authorList>
    </citation>
    <scope>NUCLEOTIDE SEQUENCE</scope>
    <source>
        <strain evidence="3">TCKpnC</strain>
        <plasmid evidence="3">pNDM-MAR</plasmid>
    </source>
</reference>
<dbReference type="Pfam" id="PF13561">
    <property type="entry name" value="adh_short_C2"/>
    <property type="match status" value="1"/>
</dbReference>
<proteinExistence type="inferred from homology"/>
<keyword evidence="3" id="KW-0614">Plasmid</keyword>
<sequence>MFWITKAAIPHLSPDSVIINTSSVQAYEPSEILLDYAQTKAAIVAFTKSLAKQLAPKGIRVNAVAPGPYWTVLQCCGGQPQEKVEKFGANAPLGRPGQPVEIAPLYVTLAARENSYTSGQVWCSDGGTGTL</sequence>
<geneLocation type="plasmid" evidence="3">
    <name>pNDM-MAR</name>
</geneLocation>
<evidence type="ECO:0000256" key="1">
    <source>
        <dbReference type="ARBA" id="ARBA00006484"/>
    </source>
</evidence>
<dbReference type="InterPro" id="IPR036291">
    <property type="entry name" value="NAD(P)-bd_dom_sf"/>
</dbReference>
<dbReference type="PROSITE" id="PS00061">
    <property type="entry name" value="ADH_SHORT"/>
    <property type="match status" value="1"/>
</dbReference>
<dbReference type="PANTHER" id="PTHR48107:SF16">
    <property type="entry name" value="NADPH-DEPENDENT ALDEHYDE REDUCTASE 1, CHLOROPLASTIC"/>
    <property type="match status" value="1"/>
</dbReference>
<organism evidence="3">
    <name type="scientific">Klebsiella pneumoniae</name>
    <dbReference type="NCBI Taxonomy" id="573"/>
    <lineage>
        <taxon>Bacteria</taxon>
        <taxon>Pseudomonadati</taxon>
        <taxon>Pseudomonadota</taxon>
        <taxon>Gammaproteobacteria</taxon>
        <taxon>Enterobacterales</taxon>
        <taxon>Enterobacteriaceae</taxon>
        <taxon>Klebsiella/Raoultella group</taxon>
        <taxon>Klebsiella</taxon>
        <taxon>Klebsiella pneumoniae complex</taxon>
    </lineage>
</organism>
<protein>
    <submittedName>
        <fullName evidence="4">Protein YhdX</fullName>
    </submittedName>
    <submittedName>
        <fullName evidence="3">YhxD</fullName>
    </submittedName>
</protein>
<dbReference type="AlphaFoldDB" id="H6U1K8"/>
<name>H6U1K8_KLEPN</name>
<accession>H6U1K8</accession>
<evidence type="ECO:0000313" key="4">
    <source>
        <dbReference type="EMBL" id="AFV70381.1"/>
    </source>
</evidence>
<dbReference type="InterPro" id="IPR020904">
    <property type="entry name" value="Sc_DH/Rdtase_CS"/>
</dbReference>
<dbReference type="EMBL" id="JX424423">
    <property type="protein sequence ID" value="AFV70381.1"/>
    <property type="molecule type" value="Genomic_DNA"/>
</dbReference>
<reference evidence="4" key="2">
    <citation type="journal article" date="2013" name="Antimicrob. Agents Chemother.">
        <title>Plasmid Content of a Clinically Relevant Klebsiella pneumoniae Clone from the Czech Republic Producing CTX-M-15 and QnrB1.</title>
        <authorList>
            <person name="Dolejska M."/>
            <person name="Villa L."/>
            <person name="Dobiasova H."/>
            <person name="Fortini D."/>
            <person name="Feudi C."/>
            <person name="Carattoli A."/>
        </authorList>
    </citation>
    <scope>NUCLEOTIDE SEQUENCE</scope>
    <source>
        <plasmid evidence="4">pKDO1</plasmid>
    </source>
</reference>
<dbReference type="PRINTS" id="PR00081">
    <property type="entry name" value="GDHRDH"/>
</dbReference>
<evidence type="ECO:0000256" key="2">
    <source>
        <dbReference type="ARBA" id="ARBA00023002"/>
    </source>
</evidence>
<dbReference type="GO" id="GO:0016614">
    <property type="term" value="F:oxidoreductase activity, acting on CH-OH group of donors"/>
    <property type="evidence" value="ECO:0007669"/>
    <property type="project" value="UniProtKB-ARBA"/>
</dbReference>
<dbReference type="Gene3D" id="3.40.50.720">
    <property type="entry name" value="NAD(P)-binding Rossmann-like Domain"/>
    <property type="match status" value="1"/>
</dbReference>
<comment type="similarity">
    <text evidence="1">Belongs to the short-chain dehydrogenases/reductases (SDR) family.</text>
</comment>
<dbReference type="SUPFAM" id="SSF51735">
    <property type="entry name" value="NAD(P)-binding Rossmann-fold domains"/>
    <property type="match status" value="1"/>
</dbReference>
<dbReference type="PANTHER" id="PTHR48107">
    <property type="entry name" value="NADPH-DEPENDENT ALDEHYDE REDUCTASE-LIKE PROTEIN, CHLOROPLASTIC-RELATED"/>
    <property type="match status" value="1"/>
</dbReference>
<dbReference type="EMBL" id="JN420336">
    <property type="protein sequence ID" value="AFB82788.1"/>
    <property type="molecule type" value="Genomic_DNA"/>
</dbReference>
<geneLocation type="plasmid" evidence="4">
    <name>pKDO1</name>
</geneLocation>
<dbReference type="PRINTS" id="PR00080">
    <property type="entry name" value="SDRFAMILY"/>
</dbReference>
<dbReference type="InterPro" id="IPR002347">
    <property type="entry name" value="SDR_fam"/>
</dbReference>
<keyword evidence="2" id="KW-0560">Oxidoreductase</keyword>